<accession>A0AAE0YK04</accession>
<reference evidence="1" key="1">
    <citation type="journal article" date="2023" name="G3 (Bethesda)">
        <title>A reference genome for the long-term kleptoplast-retaining sea slug Elysia crispata morphotype clarki.</title>
        <authorList>
            <person name="Eastman K.E."/>
            <person name="Pendleton A.L."/>
            <person name="Shaikh M.A."/>
            <person name="Suttiyut T."/>
            <person name="Ogas R."/>
            <person name="Tomko P."/>
            <person name="Gavelis G."/>
            <person name="Widhalm J.R."/>
            <person name="Wisecaver J.H."/>
        </authorList>
    </citation>
    <scope>NUCLEOTIDE SEQUENCE</scope>
    <source>
        <strain evidence="1">ECLA1</strain>
    </source>
</reference>
<dbReference type="Proteomes" id="UP001283361">
    <property type="component" value="Unassembled WGS sequence"/>
</dbReference>
<proteinExistence type="predicted"/>
<evidence type="ECO:0000313" key="1">
    <source>
        <dbReference type="EMBL" id="KAK3748565.1"/>
    </source>
</evidence>
<dbReference type="AlphaFoldDB" id="A0AAE0YK04"/>
<evidence type="ECO:0000313" key="2">
    <source>
        <dbReference type="Proteomes" id="UP001283361"/>
    </source>
</evidence>
<organism evidence="1 2">
    <name type="scientific">Elysia crispata</name>
    <name type="common">lettuce slug</name>
    <dbReference type="NCBI Taxonomy" id="231223"/>
    <lineage>
        <taxon>Eukaryota</taxon>
        <taxon>Metazoa</taxon>
        <taxon>Spiralia</taxon>
        <taxon>Lophotrochozoa</taxon>
        <taxon>Mollusca</taxon>
        <taxon>Gastropoda</taxon>
        <taxon>Heterobranchia</taxon>
        <taxon>Euthyneura</taxon>
        <taxon>Panpulmonata</taxon>
        <taxon>Sacoglossa</taxon>
        <taxon>Placobranchoidea</taxon>
        <taxon>Plakobranchidae</taxon>
        <taxon>Elysia</taxon>
    </lineage>
</organism>
<protein>
    <submittedName>
        <fullName evidence="1">Uncharacterized protein</fullName>
    </submittedName>
</protein>
<name>A0AAE0YK04_9GAST</name>
<sequence length="147" mass="15691">MTKQGLVSVCLEPSERDVDLNKSSSVSALWGFGKTRSFLLEISVAQVRLVLGVGCCLELDEKEHTCGNVCRHCCFDDVIRTSSAACDDVKSALTRVDLNILEDQGHGQTPPLHGAVNISLVRTRGLSAEWTVSTVSTVGACAGARLT</sequence>
<keyword evidence="2" id="KW-1185">Reference proteome</keyword>
<dbReference type="EMBL" id="JAWDGP010006009">
    <property type="protein sequence ID" value="KAK3748565.1"/>
    <property type="molecule type" value="Genomic_DNA"/>
</dbReference>
<comment type="caution">
    <text evidence="1">The sequence shown here is derived from an EMBL/GenBank/DDBJ whole genome shotgun (WGS) entry which is preliminary data.</text>
</comment>
<gene>
    <name evidence="1" type="ORF">RRG08_011647</name>
</gene>